<dbReference type="STRING" id="1293890.TALK_19620"/>
<accession>A0A1Y2L6N1</accession>
<dbReference type="InterPro" id="IPR010985">
    <property type="entry name" value="Ribbon_hlx_hlx"/>
</dbReference>
<evidence type="ECO:0000256" key="4">
    <source>
        <dbReference type="ARBA" id="ARBA00023015"/>
    </source>
</evidence>
<comment type="cofactor">
    <cofactor evidence="7">
        <name>Ni(2+)</name>
        <dbReference type="ChEBI" id="CHEBI:49786"/>
    </cofactor>
    <text evidence="7">Binds 1 nickel ion per subunit.</text>
</comment>
<evidence type="ECO:0000256" key="7">
    <source>
        <dbReference type="HAMAP-Rule" id="MF_00476"/>
    </source>
</evidence>
<evidence type="ECO:0000313" key="11">
    <source>
        <dbReference type="Proteomes" id="UP000193396"/>
    </source>
</evidence>
<dbReference type="RefSeq" id="WP_085620860.1">
    <property type="nucleotide sequence ID" value="NZ_JFKB01000021.1"/>
</dbReference>
<dbReference type="Pfam" id="PF08753">
    <property type="entry name" value="NikR_C"/>
    <property type="match status" value="1"/>
</dbReference>
<dbReference type="CDD" id="cd22231">
    <property type="entry name" value="RHH_NikR_HicB-like"/>
    <property type="match status" value="1"/>
</dbReference>
<keyword evidence="6 7" id="KW-0804">Transcription</keyword>
<dbReference type="InterPro" id="IPR050192">
    <property type="entry name" value="CopG/NikR_regulator"/>
</dbReference>
<comment type="similarity">
    <text evidence="1 7">Belongs to the transcriptional regulatory CopG/NikR family.</text>
</comment>
<feature type="domain" description="Ribbon-helix-helix protein CopG" evidence="8">
    <location>
        <begin position="3"/>
        <end position="40"/>
    </location>
</feature>
<feature type="binding site" evidence="7">
    <location>
        <position position="77"/>
    </location>
    <ligand>
        <name>Ni(2+)</name>
        <dbReference type="ChEBI" id="CHEBI:49786"/>
    </ligand>
</feature>
<keyword evidence="5 7" id="KW-0238">DNA-binding</keyword>
<dbReference type="InterPro" id="IPR045865">
    <property type="entry name" value="ACT-like_dom_sf"/>
</dbReference>
<feature type="domain" description="Transcription factor NikR nickel binding C-terminal" evidence="9">
    <location>
        <begin position="54"/>
        <end position="128"/>
    </location>
</feature>
<dbReference type="NCBIfam" id="NF003381">
    <property type="entry name" value="PRK04460.1"/>
    <property type="match status" value="1"/>
</dbReference>
<dbReference type="AlphaFoldDB" id="A0A1Y2L6N1"/>
<dbReference type="SUPFAM" id="SSF55021">
    <property type="entry name" value="ACT-like"/>
    <property type="match status" value="1"/>
</dbReference>
<dbReference type="InterPro" id="IPR013321">
    <property type="entry name" value="Arc_rbn_hlx_hlx"/>
</dbReference>
<dbReference type="GO" id="GO:0003677">
    <property type="term" value="F:DNA binding"/>
    <property type="evidence" value="ECO:0007669"/>
    <property type="project" value="UniProtKB-KW"/>
</dbReference>
<dbReference type="SUPFAM" id="SSF47598">
    <property type="entry name" value="Ribbon-helix-helix"/>
    <property type="match status" value="1"/>
</dbReference>
<evidence type="ECO:0000256" key="1">
    <source>
        <dbReference type="ARBA" id="ARBA00008478"/>
    </source>
</evidence>
<dbReference type="Pfam" id="PF01402">
    <property type="entry name" value="RHH_1"/>
    <property type="match status" value="1"/>
</dbReference>
<dbReference type="GO" id="GO:0003700">
    <property type="term" value="F:DNA-binding transcription factor activity"/>
    <property type="evidence" value="ECO:0007669"/>
    <property type="project" value="UniProtKB-UniRule"/>
</dbReference>
<feature type="binding site" evidence="7">
    <location>
        <position position="96"/>
    </location>
    <ligand>
        <name>Ni(2+)</name>
        <dbReference type="ChEBI" id="CHEBI:49786"/>
    </ligand>
</feature>
<dbReference type="InterPro" id="IPR002145">
    <property type="entry name" value="CopG"/>
</dbReference>
<reference evidence="10 11" key="1">
    <citation type="submission" date="2014-03" db="EMBL/GenBank/DDBJ databases">
        <title>The draft genome sequence of Thalassospira alkalitolerans JCM 18968.</title>
        <authorList>
            <person name="Lai Q."/>
            <person name="Shao Z."/>
        </authorList>
    </citation>
    <scope>NUCLEOTIDE SEQUENCE [LARGE SCALE GENOMIC DNA]</scope>
    <source>
        <strain evidence="10 11">JCM 18968</strain>
    </source>
</reference>
<dbReference type="InterPro" id="IPR014864">
    <property type="entry name" value="TF_NikR_Ni-bd_C"/>
</dbReference>
<dbReference type="InterPro" id="IPR022988">
    <property type="entry name" value="Ni_resp_reg_NikR"/>
</dbReference>
<dbReference type="GO" id="GO:0016151">
    <property type="term" value="F:nickel cation binding"/>
    <property type="evidence" value="ECO:0007669"/>
    <property type="project" value="UniProtKB-UniRule"/>
</dbReference>
<name>A0A1Y2L6N1_9PROT</name>
<dbReference type="Proteomes" id="UP000193396">
    <property type="component" value="Unassembled WGS sequence"/>
</dbReference>
<evidence type="ECO:0000259" key="8">
    <source>
        <dbReference type="Pfam" id="PF01402"/>
    </source>
</evidence>
<evidence type="ECO:0000256" key="5">
    <source>
        <dbReference type="ARBA" id="ARBA00023125"/>
    </source>
</evidence>
<sequence>MSRVTVSIEDDLMEAFDAFLDTRGYTNRSEGFRDLIREKLQNTKLDEDTGGVGIAVLNYVYDHEERMLASRLMSVQHEHHDLTVSTVHFHIDHDTCLESVTLRGKLSDIRKFADQVLAQPGVRHGQLYSVPGELRVETHRHGDDDHGHAHRHEHLKITT</sequence>
<dbReference type="GO" id="GO:0010045">
    <property type="term" value="P:response to nickel cation"/>
    <property type="evidence" value="ECO:0007669"/>
    <property type="project" value="InterPro"/>
</dbReference>
<evidence type="ECO:0000256" key="6">
    <source>
        <dbReference type="ARBA" id="ARBA00023163"/>
    </source>
</evidence>
<dbReference type="PANTHER" id="PTHR34719">
    <property type="entry name" value="NICKEL-RESPONSIVE REGULATOR"/>
    <property type="match status" value="1"/>
</dbReference>
<comment type="caution">
    <text evidence="10">The sequence shown here is derived from an EMBL/GenBank/DDBJ whole genome shotgun (WGS) entry which is preliminary data.</text>
</comment>
<keyword evidence="4 7" id="KW-0805">Transcription regulation</keyword>
<evidence type="ECO:0000256" key="2">
    <source>
        <dbReference type="ARBA" id="ARBA00022596"/>
    </source>
</evidence>
<organism evidence="10 11">
    <name type="scientific">Thalassospira alkalitolerans</name>
    <dbReference type="NCBI Taxonomy" id="1293890"/>
    <lineage>
        <taxon>Bacteria</taxon>
        <taxon>Pseudomonadati</taxon>
        <taxon>Pseudomonadota</taxon>
        <taxon>Alphaproteobacteria</taxon>
        <taxon>Rhodospirillales</taxon>
        <taxon>Thalassospiraceae</taxon>
        <taxon>Thalassospira</taxon>
    </lineage>
</organism>
<feature type="binding site" evidence="7">
    <location>
        <position position="90"/>
    </location>
    <ligand>
        <name>Ni(2+)</name>
        <dbReference type="ChEBI" id="CHEBI:49786"/>
    </ligand>
</feature>
<keyword evidence="2 7" id="KW-0533">Nickel</keyword>
<keyword evidence="3 7" id="KW-0479">Metal-binding</keyword>
<dbReference type="PANTHER" id="PTHR34719:SF2">
    <property type="entry name" value="NICKEL-RESPONSIVE REGULATOR"/>
    <property type="match status" value="1"/>
</dbReference>
<dbReference type="EMBL" id="JFKB01000021">
    <property type="protein sequence ID" value="OSQ44062.1"/>
    <property type="molecule type" value="Genomic_DNA"/>
</dbReference>
<comment type="function">
    <text evidence="7">Transcriptional regulator.</text>
</comment>
<dbReference type="Gene3D" id="3.30.70.1150">
    <property type="entry name" value="ACT-like. Chain A, domain 2"/>
    <property type="match status" value="1"/>
</dbReference>
<dbReference type="InterPro" id="IPR027271">
    <property type="entry name" value="Acetolactate_synth/TF_NikR_C"/>
</dbReference>
<dbReference type="OrthoDB" id="9806294at2"/>
<evidence type="ECO:0000256" key="3">
    <source>
        <dbReference type="ARBA" id="ARBA00022723"/>
    </source>
</evidence>
<protein>
    <recommendedName>
        <fullName evidence="7">Putative nickel-responsive regulator</fullName>
    </recommendedName>
</protein>
<gene>
    <name evidence="10" type="ORF">TALK_19620</name>
</gene>
<dbReference type="NCBIfam" id="NF002169">
    <property type="entry name" value="PRK01002.1"/>
    <property type="match status" value="1"/>
</dbReference>
<dbReference type="NCBIfam" id="NF002815">
    <property type="entry name" value="PRK02967.1"/>
    <property type="match status" value="1"/>
</dbReference>
<proteinExistence type="inferred from homology"/>
<feature type="binding site" evidence="7">
    <location>
        <position position="88"/>
    </location>
    <ligand>
        <name>Ni(2+)</name>
        <dbReference type="ChEBI" id="CHEBI:49786"/>
    </ligand>
</feature>
<keyword evidence="11" id="KW-1185">Reference proteome</keyword>
<dbReference type="Gene3D" id="1.10.1220.10">
    <property type="entry name" value="Met repressor-like"/>
    <property type="match status" value="1"/>
</dbReference>
<dbReference type="HAMAP" id="MF_00476">
    <property type="entry name" value="NikR"/>
    <property type="match status" value="1"/>
</dbReference>
<evidence type="ECO:0000259" key="9">
    <source>
        <dbReference type="Pfam" id="PF08753"/>
    </source>
</evidence>
<evidence type="ECO:0000313" key="10">
    <source>
        <dbReference type="EMBL" id="OSQ44062.1"/>
    </source>
</evidence>